<organism evidence="1 2">
    <name type="scientific">Diaporthe australafricana</name>
    <dbReference type="NCBI Taxonomy" id="127596"/>
    <lineage>
        <taxon>Eukaryota</taxon>
        <taxon>Fungi</taxon>
        <taxon>Dikarya</taxon>
        <taxon>Ascomycota</taxon>
        <taxon>Pezizomycotina</taxon>
        <taxon>Sordariomycetes</taxon>
        <taxon>Sordariomycetidae</taxon>
        <taxon>Diaporthales</taxon>
        <taxon>Diaporthaceae</taxon>
        <taxon>Diaporthe</taxon>
    </lineage>
</organism>
<evidence type="ECO:0000313" key="1">
    <source>
        <dbReference type="EMBL" id="KAL1868892.1"/>
    </source>
</evidence>
<sequence length="174" mass="20131">MPPRKSSESPPKIPPPRPRVICPSCHTEIVFYKMPAQSNQAIQASTIDMWKLDFCCENEACVLYLEGIEPDDKSLVANPVIPKCIAQAKHERACFNEAEEEKRREKDAAAEMKREEDEAVEYIKYDPFRGYPEEAAALEKEKQQKIETEAIIDSWKNIKKYAEEMEKMESEEKM</sequence>
<accession>A0ABR3WZ09</accession>
<dbReference type="Proteomes" id="UP001583177">
    <property type="component" value="Unassembled WGS sequence"/>
</dbReference>
<keyword evidence="2" id="KW-1185">Reference proteome</keyword>
<proteinExistence type="predicted"/>
<name>A0ABR3WZ09_9PEZI</name>
<gene>
    <name evidence="1" type="ORF">Daus18300_005728</name>
</gene>
<comment type="caution">
    <text evidence="1">The sequence shown here is derived from an EMBL/GenBank/DDBJ whole genome shotgun (WGS) entry which is preliminary data.</text>
</comment>
<evidence type="ECO:0000313" key="2">
    <source>
        <dbReference type="Proteomes" id="UP001583177"/>
    </source>
</evidence>
<protein>
    <submittedName>
        <fullName evidence="1">Uncharacterized protein</fullName>
    </submittedName>
</protein>
<reference evidence="1 2" key="1">
    <citation type="journal article" date="2024" name="IMA Fungus">
        <title>IMA Genome - F19 : A genome assembly and annotation guide to empower mycologists, including annotated draft genome sequences of Ceratocystis pirilliformis, Diaporthe australafricana, Fusarium ophioides, Paecilomyces lecythidis, and Sporothrix stenoceras.</title>
        <authorList>
            <person name="Aylward J."/>
            <person name="Wilson A.M."/>
            <person name="Visagie C.M."/>
            <person name="Spraker J."/>
            <person name="Barnes I."/>
            <person name="Buitendag C."/>
            <person name="Ceriani C."/>
            <person name="Del Mar Angel L."/>
            <person name="du Plessis D."/>
            <person name="Fuchs T."/>
            <person name="Gasser K."/>
            <person name="Kramer D."/>
            <person name="Li W."/>
            <person name="Munsamy K."/>
            <person name="Piso A."/>
            <person name="Price J.L."/>
            <person name="Sonnekus B."/>
            <person name="Thomas C."/>
            <person name="van der Nest A."/>
            <person name="van Dijk A."/>
            <person name="van Heerden A."/>
            <person name="van Vuuren N."/>
            <person name="Yilmaz N."/>
            <person name="Duong T.A."/>
            <person name="van der Merwe N.A."/>
            <person name="Wingfield M.J."/>
            <person name="Wingfield B.D."/>
        </authorList>
    </citation>
    <scope>NUCLEOTIDE SEQUENCE [LARGE SCALE GENOMIC DNA]</scope>
    <source>
        <strain evidence="1 2">CMW 18300</strain>
    </source>
</reference>
<dbReference type="EMBL" id="JAWRVE010000043">
    <property type="protein sequence ID" value="KAL1868892.1"/>
    <property type="molecule type" value="Genomic_DNA"/>
</dbReference>